<dbReference type="InterPro" id="IPR011991">
    <property type="entry name" value="ArsR-like_HTH"/>
</dbReference>
<dbReference type="NCBIfam" id="NF033788">
    <property type="entry name" value="HTH_metalloreg"/>
    <property type="match status" value="1"/>
</dbReference>
<sequence>MPPVDLETLQENARRATALLRAMGNPHRLMILCQILNGEKNVSELERLIGLSQSALSQHLARLRRDRLVQTRRAAQTIYYSLAGEEAKAVLSTLYSLYCGDAKTAANGEPDASCDASKAG</sequence>
<evidence type="ECO:0000259" key="4">
    <source>
        <dbReference type="PROSITE" id="PS50987"/>
    </source>
</evidence>
<dbReference type="AlphaFoldDB" id="A0A380TDH6"/>
<keyword evidence="2" id="KW-0238">DNA-binding</keyword>
<reference evidence="5" key="1">
    <citation type="submission" date="2018-07" db="EMBL/GenBank/DDBJ databases">
        <authorList>
            <person name="Quirk P.G."/>
            <person name="Krulwich T.A."/>
        </authorList>
    </citation>
    <scope>NUCLEOTIDE SEQUENCE</scope>
</reference>
<evidence type="ECO:0000256" key="1">
    <source>
        <dbReference type="ARBA" id="ARBA00023015"/>
    </source>
</evidence>
<proteinExistence type="predicted"/>
<evidence type="ECO:0000313" key="5">
    <source>
        <dbReference type="EMBL" id="SUS05683.1"/>
    </source>
</evidence>
<feature type="domain" description="HTH arsR-type" evidence="4">
    <location>
        <begin position="6"/>
        <end position="102"/>
    </location>
</feature>
<protein>
    <submittedName>
        <fullName evidence="5">Transcriptional activator HlyU</fullName>
    </submittedName>
</protein>
<dbReference type="InterPro" id="IPR036390">
    <property type="entry name" value="WH_DNA-bd_sf"/>
</dbReference>
<dbReference type="InterPro" id="IPR051011">
    <property type="entry name" value="Metal_resp_trans_reg"/>
</dbReference>
<dbReference type="SUPFAM" id="SSF46785">
    <property type="entry name" value="Winged helix' DNA-binding domain"/>
    <property type="match status" value="1"/>
</dbReference>
<dbReference type="SMART" id="SM00418">
    <property type="entry name" value="HTH_ARSR"/>
    <property type="match status" value="1"/>
</dbReference>
<dbReference type="InterPro" id="IPR001845">
    <property type="entry name" value="HTH_ArsR_DNA-bd_dom"/>
</dbReference>
<keyword evidence="1" id="KW-0805">Transcription regulation</keyword>
<dbReference type="PROSITE" id="PS50987">
    <property type="entry name" value="HTH_ARSR_2"/>
    <property type="match status" value="1"/>
</dbReference>
<accession>A0A380TDH6</accession>
<evidence type="ECO:0000256" key="3">
    <source>
        <dbReference type="ARBA" id="ARBA00023163"/>
    </source>
</evidence>
<organism evidence="5">
    <name type="scientific">metagenome</name>
    <dbReference type="NCBI Taxonomy" id="256318"/>
    <lineage>
        <taxon>unclassified sequences</taxon>
        <taxon>metagenomes</taxon>
    </lineage>
</organism>
<dbReference type="CDD" id="cd00090">
    <property type="entry name" value="HTH_ARSR"/>
    <property type="match status" value="1"/>
</dbReference>
<dbReference type="GO" id="GO:0003700">
    <property type="term" value="F:DNA-binding transcription factor activity"/>
    <property type="evidence" value="ECO:0007669"/>
    <property type="project" value="InterPro"/>
</dbReference>
<evidence type="ECO:0000256" key="2">
    <source>
        <dbReference type="ARBA" id="ARBA00023125"/>
    </source>
</evidence>
<dbReference type="InterPro" id="IPR036388">
    <property type="entry name" value="WH-like_DNA-bd_sf"/>
</dbReference>
<dbReference type="GO" id="GO:0003677">
    <property type="term" value="F:DNA binding"/>
    <property type="evidence" value="ECO:0007669"/>
    <property type="project" value="UniProtKB-KW"/>
</dbReference>
<keyword evidence="3" id="KW-0804">Transcription</keyword>
<dbReference type="PANTHER" id="PTHR43132:SF2">
    <property type="entry name" value="ARSENICAL RESISTANCE OPERON REPRESSOR ARSR-RELATED"/>
    <property type="match status" value="1"/>
</dbReference>
<dbReference type="PANTHER" id="PTHR43132">
    <property type="entry name" value="ARSENICAL RESISTANCE OPERON REPRESSOR ARSR-RELATED"/>
    <property type="match status" value="1"/>
</dbReference>
<dbReference type="Gene3D" id="1.10.10.10">
    <property type="entry name" value="Winged helix-like DNA-binding domain superfamily/Winged helix DNA-binding domain"/>
    <property type="match status" value="1"/>
</dbReference>
<dbReference type="EMBL" id="UIDG01000116">
    <property type="protein sequence ID" value="SUS05683.1"/>
    <property type="molecule type" value="Genomic_DNA"/>
</dbReference>
<dbReference type="PRINTS" id="PR00778">
    <property type="entry name" value="HTHARSR"/>
</dbReference>
<gene>
    <name evidence="5" type="primary">hlyU</name>
    <name evidence="5" type="ORF">DF3PB_2020003</name>
</gene>
<dbReference type="Pfam" id="PF01022">
    <property type="entry name" value="HTH_5"/>
    <property type="match status" value="1"/>
</dbReference>
<name>A0A380TDH6_9ZZZZ</name>